<dbReference type="InterPro" id="IPR000743">
    <property type="entry name" value="Glyco_hydro_28"/>
</dbReference>
<evidence type="ECO:0000256" key="3">
    <source>
        <dbReference type="ARBA" id="ARBA00022512"/>
    </source>
</evidence>
<dbReference type="Gene3D" id="2.160.20.10">
    <property type="entry name" value="Single-stranded right-handed beta-helix, Pectin lyase-like"/>
    <property type="match status" value="1"/>
</dbReference>
<evidence type="ECO:0008006" key="12">
    <source>
        <dbReference type="Google" id="ProtNLM"/>
    </source>
</evidence>
<dbReference type="GO" id="GO:0004650">
    <property type="term" value="F:polygalacturonase activity"/>
    <property type="evidence" value="ECO:0007669"/>
    <property type="project" value="InterPro"/>
</dbReference>
<comment type="similarity">
    <text evidence="2 9">Belongs to the glycosyl hydrolase 28 family.</text>
</comment>
<evidence type="ECO:0000256" key="6">
    <source>
        <dbReference type="ARBA" id="ARBA00023295"/>
    </source>
</evidence>
<gene>
    <name evidence="10" type="ORF">POTOM_059916</name>
</gene>
<comment type="subcellular location">
    <subcellularLocation>
        <location evidence="1">Secreted</location>
        <location evidence="1">Cell wall</location>
    </subcellularLocation>
</comment>
<keyword evidence="7" id="KW-0961">Cell wall biogenesis/degradation</keyword>
<dbReference type="InterPro" id="IPR011050">
    <property type="entry name" value="Pectin_lyase_fold/virulence"/>
</dbReference>
<sequence>MLSSRELVVVLEVEASGVDIDSREVKEAILVVEDSTPVIGLRKLIVDHLIKSWVTGSTWKVKKFVRLPRAVKKESNMANKKMGLEVVSSAIISFSVFLLLASTTQAQSNGVFDVTKYGAGKDITEALTNAWKSACASTKASKVLIPSGTYWLRRVTLAGPCKAAIKLQVDGILKAPVDPDKLSGGHWVNFRYIDQFTLTGRGTFDGQGKVAWGKSTCQKYKDCDSLPMNIRFDFITNALVRDITTLDSKNFHVNVLGCRNLTFQHFTVRAPRESVNTDGIHIGRSTGIYIIDSKIGTGDDCISVGDGTEELHITGVTCGPGHGISVGSLGKYPKEKPVSGIFVKNCTISDTTNGVRIKSWPALYGGVASNMHFEDIVMNNVQNPVIIDQVYCPWNQCSLKAPSKVKISDVSFKSIRGTSATPVAVRIACSSGFPCQNVKLANINLAYRGPGGPAKSQCSNVKPIISGIMSASGC</sequence>
<evidence type="ECO:0000256" key="7">
    <source>
        <dbReference type="ARBA" id="ARBA00023316"/>
    </source>
</evidence>
<evidence type="ECO:0000313" key="10">
    <source>
        <dbReference type="EMBL" id="KAG6737092.1"/>
    </source>
</evidence>
<reference evidence="10" key="1">
    <citation type="journal article" date="2020" name="bioRxiv">
        <title>Hybrid origin of Populus tomentosa Carr. identified through genome sequencing and phylogenomic analysis.</title>
        <authorList>
            <person name="An X."/>
            <person name="Gao K."/>
            <person name="Chen Z."/>
            <person name="Li J."/>
            <person name="Yang X."/>
            <person name="Yang X."/>
            <person name="Zhou J."/>
            <person name="Guo T."/>
            <person name="Zhao T."/>
            <person name="Huang S."/>
            <person name="Miao D."/>
            <person name="Khan W.U."/>
            <person name="Rao P."/>
            <person name="Ye M."/>
            <person name="Lei B."/>
            <person name="Liao W."/>
            <person name="Wang J."/>
            <person name="Ji L."/>
            <person name="Li Y."/>
            <person name="Guo B."/>
            <person name="Mustafa N.S."/>
            <person name="Li S."/>
            <person name="Yun Q."/>
            <person name="Keller S.R."/>
            <person name="Mao J."/>
            <person name="Zhang R."/>
            <person name="Strauss S.H."/>
        </authorList>
    </citation>
    <scope>NUCLEOTIDE SEQUENCE</scope>
    <source>
        <strain evidence="10">GM15</strain>
        <tissue evidence="10">Leaf</tissue>
    </source>
</reference>
<name>A0A8X8C0T0_POPTO</name>
<keyword evidence="4" id="KW-0964">Secreted</keyword>
<accession>A0A8X8C0T0</accession>
<keyword evidence="3" id="KW-0134">Cell wall</keyword>
<comment type="caution">
    <text evidence="10">The sequence shown here is derived from an EMBL/GenBank/DDBJ whole genome shotgun (WGS) entry which is preliminary data.</text>
</comment>
<evidence type="ECO:0000313" key="11">
    <source>
        <dbReference type="Proteomes" id="UP000886885"/>
    </source>
</evidence>
<dbReference type="PANTHER" id="PTHR31375">
    <property type="match status" value="1"/>
</dbReference>
<dbReference type="SUPFAM" id="SSF51126">
    <property type="entry name" value="Pectin lyase-like"/>
    <property type="match status" value="1"/>
</dbReference>
<dbReference type="GO" id="GO:0005975">
    <property type="term" value="P:carbohydrate metabolic process"/>
    <property type="evidence" value="ECO:0007669"/>
    <property type="project" value="InterPro"/>
</dbReference>
<dbReference type="EMBL" id="JAAWWB010000201">
    <property type="protein sequence ID" value="KAG6737092.1"/>
    <property type="molecule type" value="Genomic_DNA"/>
</dbReference>
<dbReference type="InterPro" id="IPR006626">
    <property type="entry name" value="PbH1"/>
</dbReference>
<dbReference type="InterPro" id="IPR012334">
    <property type="entry name" value="Pectin_lyas_fold"/>
</dbReference>
<evidence type="ECO:0000256" key="4">
    <source>
        <dbReference type="ARBA" id="ARBA00022525"/>
    </source>
</evidence>
<keyword evidence="6 9" id="KW-0326">Glycosidase</keyword>
<proteinExistence type="inferred from homology"/>
<dbReference type="FunFam" id="2.160.20.10:FF:000004">
    <property type="entry name" value="Pectin lyase-like superfamily protein"/>
    <property type="match status" value="1"/>
</dbReference>
<dbReference type="GO" id="GO:0071555">
    <property type="term" value="P:cell wall organization"/>
    <property type="evidence" value="ECO:0007669"/>
    <property type="project" value="UniProtKB-KW"/>
</dbReference>
<keyword evidence="5 9" id="KW-0378">Hydrolase</keyword>
<dbReference type="Proteomes" id="UP000886885">
    <property type="component" value="Unassembled WGS sequence"/>
</dbReference>
<dbReference type="Pfam" id="PF00295">
    <property type="entry name" value="Glyco_hydro_28"/>
    <property type="match status" value="1"/>
</dbReference>
<feature type="active site" evidence="8">
    <location>
        <position position="322"/>
    </location>
</feature>
<evidence type="ECO:0000256" key="9">
    <source>
        <dbReference type="RuleBase" id="RU361169"/>
    </source>
</evidence>
<keyword evidence="11" id="KW-1185">Reference proteome</keyword>
<dbReference type="SMART" id="SM00710">
    <property type="entry name" value="PbH1"/>
    <property type="match status" value="4"/>
</dbReference>
<dbReference type="AlphaFoldDB" id="A0A8X8C0T0"/>
<protein>
    <recommendedName>
        <fullName evidence="12">Pectin lyase-like superfamily protein</fullName>
    </recommendedName>
</protein>
<evidence type="ECO:0000256" key="2">
    <source>
        <dbReference type="ARBA" id="ARBA00008834"/>
    </source>
</evidence>
<organism evidence="10 11">
    <name type="scientific">Populus tomentosa</name>
    <name type="common">Chinese white poplar</name>
    <dbReference type="NCBI Taxonomy" id="118781"/>
    <lineage>
        <taxon>Eukaryota</taxon>
        <taxon>Viridiplantae</taxon>
        <taxon>Streptophyta</taxon>
        <taxon>Embryophyta</taxon>
        <taxon>Tracheophyta</taxon>
        <taxon>Spermatophyta</taxon>
        <taxon>Magnoliopsida</taxon>
        <taxon>eudicotyledons</taxon>
        <taxon>Gunneridae</taxon>
        <taxon>Pentapetalae</taxon>
        <taxon>rosids</taxon>
        <taxon>fabids</taxon>
        <taxon>Malpighiales</taxon>
        <taxon>Salicaceae</taxon>
        <taxon>Saliceae</taxon>
        <taxon>Populus</taxon>
    </lineage>
</organism>
<evidence type="ECO:0000256" key="8">
    <source>
        <dbReference type="PROSITE-ProRule" id="PRU10052"/>
    </source>
</evidence>
<evidence type="ECO:0000256" key="5">
    <source>
        <dbReference type="ARBA" id="ARBA00022801"/>
    </source>
</evidence>
<evidence type="ECO:0000256" key="1">
    <source>
        <dbReference type="ARBA" id="ARBA00004191"/>
    </source>
</evidence>
<dbReference type="OrthoDB" id="817847at2759"/>
<dbReference type="PROSITE" id="PS00502">
    <property type="entry name" value="POLYGALACTURONASE"/>
    <property type="match status" value="1"/>
</dbReference>